<evidence type="ECO:0000313" key="1">
    <source>
        <dbReference type="EMBL" id="VDO01836.1"/>
    </source>
</evidence>
<evidence type="ECO:0000313" key="2">
    <source>
        <dbReference type="Proteomes" id="UP000278807"/>
    </source>
</evidence>
<keyword evidence="2" id="KW-1185">Reference proteome</keyword>
<dbReference type="Proteomes" id="UP000278807">
    <property type="component" value="Unassembled WGS sequence"/>
</dbReference>
<organism evidence="1 2">
    <name type="scientific">Rodentolepis nana</name>
    <name type="common">Dwarf tapeworm</name>
    <name type="synonym">Hymenolepis nana</name>
    <dbReference type="NCBI Taxonomy" id="102285"/>
    <lineage>
        <taxon>Eukaryota</taxon>
        <taxon>Metazoa</taxon>
        <taxon>Spiralia</taxon>
        <taxon>Lophotrochozoa</taxon>
        <taxon>Platyhelminthes</taxon>
        <taxon>Cestoda</taxon>
        <taxon>Eucestoda</taxon>
        <taxon>Cyclophyllidea</taxon>
        <taxon>Hymenolepididae</taxon>
        <taxon>Rodentolepis</taxon>
    </lineage>
</organism>
<dbReference type="EMBL" id="UZAE01005785">
    <property type="protein sequence ID" value="VDO01836.1"/>
    <property type="molecule type" value="Genomic_DNA"/>
</dbReference>
<name>A0A3P7S3E1_RODNA</name>
<gene>
    <name evidence="1" type="ORF">HNAJ_LOCUS5976</name>
</gene>
<dbReference type="AlphaFoldDB" id="A0A3P7S3E1"/>
<sequence length="51" mass="5677">MDGFLTLARFPLDRPPGESPIVFQGIRADELEEKLKLKAVEMGLKASNYAI</sequence>
<proteinExistence type="predicted"/>
<protein>
    <submittedName>
        <fullName evidence="1">Uncharacterized protein</fullName>
    </submittedName>
</protein>
<accession>A0A3P7S3E1</accession>
<reference evidence="1 2" key="1">
    <citation type="submission" date="2018-11" db="EMBL/GenBank/DDBJ databases">
        <authorList>
            <consortium name="Pathogen Informatics"/>
        </authorList>
    </citation>
    <scope>NUCLEOTIDE SEQUENCE [LARGE SCALE GENOMIC DNA]</scope>
</reference>